<proteinExistence type="predicted"/>
<organism evidence="1 2">
    <name type="scientific">Pseudonocardia abyssalis</name>
    <dbReference type="NCBI Taxonomy" id="2792008"/>
    <lineage>
        <taxon>Bacteria</taxon>
        <taxon>Bacillati</taxon>
        <taxon>Actinomycetota</taxon>
        <taxon>Actinomycetes</taxon>
        <taxon>Pseudonocardiales</taxon>
        <taxon>Pseudonocardiaceae</taxon>
        <taxon>Pseudonocardia</taxon>
    </lineage>
</organism>
<evidence type="ECO:0000313" key="2">
    <source>
        <dbReference type="Proteomes" id="UP000694287"/>
    </source>
</evidence>
<dbReference type="EMBL" id="JADQDK010000001">
    <property type="protein sequence ID" value="MBW0137685.1"/>
    <property type="molecule type" value="Genomic_DNA"/>
</dbReference>
<comment type="caution">
    <text evidence="1">The sequence shown here is derived from an EMBL/GenBank/DDBJ whole genome shotgun (WGS) entry which is preliminary data.</text>
</comment>
<dbReference type="RefSeq" id="WP_218605696.1">
    <property type="nucleotide sequence ID" value="NZ_JADQDJ010000407.1"/>
</dbReference>
<accession>A0ABS6UZL5</accession>
<name>A0ABS6UZL5_9PSEU</name>
<evidence type="ECO:0000313" key="1">
    <source>
        <dbReference type="EMBL" id="MBW0137685.1"/>
    </source>
</evidence>
<protein>
    <submittedName>
        <fullName evidence="1">Uncharacterized protein</fullName>
    </submittedName>
</protein>
<reference evidence="1 2" key="1">
    <citation type="submission" date="2020-11" db="EMBL/GenBank/DDBJ databases">
        <title>Pseudonocardia abyssalis sp. nov. and Pseudonocardia oceani sp. nov., description and phylogenomic analysis of two novel actinomycetes isolated from the deep Southern Ocean.</title>
        <authorList>
            <person name="Parra J."/>
        </authorList>
    </citation>
    <scope>NUCLEOTIDE SEQUENCE [LARGE SCALE GENOMIC DNA]</scope>
    <source>
        <strain evidence="1 2">KRD-168</strain>
    </source>
</reference>
<gene>
    <name evidence="1" type="ORF">I4I81_25985</name>
</gene>
<keyword evidence="2" id="KW-1185">Reference proteome</keyword>
<dbReference type="Proteomes" id="UP000694287">
    <property type="component" value="Unassembled WGS sequence"/>
</dbReference>
<sequence length="58" mass="6548">MTGKRHDLVAIIPPGPDAKREAKRTLDRFLHEIAEKRNPRTSATVEQLLASAPSTRLW</sequence>